<evidence type="ECO:0000313" key="8">
    <source>
        <dbReference type="Proteomes" id="UP000239872"/>
    </source>
</evidence>
<organism evidence="7 8">
    <name type="scientific">Flavipsychrobacter stenotrophus</name>
    <dbReference type="NCBI Taxonomy" id="2077091"/>
    <lineage>
        <taxon>Bacteria</taxon>
        <taxon>Pseudomonadati</taxon>
        <taxon>Bacteroidota</taxon>
        <taxon>Chitinophagia</taxon>
        <taxon>Chitinophagales</taxon>
        <taxon>Chitinophagaceae</taxon>
        <taxon>Flavipsychrobacter</taxon>
    </lineage>
</organism>
<name>A0A2S7SW59_9BACT</name>
<dbReference type="GO" id="GO:0005840">
    <property type="term" value="C:ribosome"/>
    <property type="evidence" value="ECO:0007669"/>
    <property type="project" value="UniProtKB-KW"/>
</dbReference>
<dbReference type="GO" id="GO:0006412">
    <property type="term" value="P:translation"/>
    <property type="evidence" value="ECO:0007669"/>
    <property type="project" value="UniProtKB-UniRule"/>
</dbReference>
<dbReference type="InterPro" id="IPR000529">
    <property type="entry name" value="Ribosomal_bS6"/>
</dbReference>
<keyword evidence="8" id="KW-1185">Reference proteome</keyword>
<dbReference type="EMBL" id="PPSL01000003">
    <property type="protein sequence ID" value="PQJ10847.1"/>
    <property type="molecule type" value="Genomic_DNA"/>
</dbReference>
<protein>
    <recommendedName>
        <fullName evidence="5 6">Small ribosomal subunit protein bS6</fullName>
    </recommendedName>
</protein>
<evidence type="ECO:0000256" key="2">
    <source>
        <dbReference type="ARBA" id="ARBA00022980"/>
    </source>
</evidence>
<dbReference type="PANTHER" id="PTHR21011:SF1">
    <property type="entry name" value="SMALL RIBOSOMAL SUBUNIT PROTEIN BS6M"/>
    <property type="match status" value="1"/>
</dbReference>
<dbReference type="Pfam" id="PF01250">
    <property type="entry name" value="Ribosomal_S6"/>
    <property type="match status" value="1"/>
</dbReference>
<reference evidence="7 8" key="1">
    <citation type="submission" date="2018-01" db="EMBL/GenBank/DDBJ databases">
        <title>A novel member of the phylum Bacteroidetes isolated from glacier ice.</title>
        <authorList>
            <person name="Liu Q."/>
            <person name="Xin Y.-H."/>
        </authorList>
    </citation>
    <scope>NUCLEOTIDE SEQUENCE [LARGE SCALE GENOMIC DNA]</scope>
    <source>
        <strain evidence="7 8">RB1R16</strain>
    </source>
</reference>
<comment type="similarity">
    <text evidence="1 6">Belongs to the bacterial ribosomal protein bS6 family.</text>
</comment>
<dbReference type="InterPro" id="IPR014717">
    <property type="entry name" value="Transl_elong_EF1B/ribsomal_bS6"/>
</dbReference>
<dbReference type="InterPro" id="IPR035980">
    <property type="entry name" value="Ribosomal_bS6_sf"/>
</dbReference>
<evidence type="ECO:0000256" key="4">
    <source>
        <dbReference type="ARBA" id="ARBA00035104"/>
    </source>
</evidence>
<dbReference type="OrthoDB" id="9812702at2"/>
<keyword evidence="6" id="KW-0694">RNA-binding</keyword>
<evidence type="ECO:0000256" key="5">
    <source>
        <dbReference type="ARBA" id="ARBA00035294"/>
    </source>
</evidence>
<evidence type="ECO:0000256" key="6">
    <source>
        <dbReference type="HAMAP-Rule" id="MF_00360"/>
    </source>
</evidence>
<dbReference type="GO" id="GO:0005737">
    <property type="term" value="C:cytoplasm"/>
    <property type="evidence" value="ECO:0007669"/>
    <property type="project" value="UniProtKB-ARBA"/>
</dbReference>
<dbReference type="GO" id="GO:0070181">
    <property type="term" value="F:small ribosomal subunit rRNA binding"/>
    <property type="evidence" value="ECO:0007669"/>
    <property type="project" value="TreeGrafter"/>
</dbReference>
<dbReference type="HAMAP" id="MF_00360">
    <property type="entry name" value="Ribosomal_bS6"/>
    <property type="match status" value="1"/>
</dbReference>
<dbReference type="Gene3D" id="3.30.70.60">
    <property type="match status" value="1"/>
</dbReference>
<dbReference type="RefSeq" id="WP_105039574.1">
    <property type="nucleotide sequence ID" value="NZ_PPSL01000003.1"/>
</dbReference>
<comment type="caution">
    <text evidence="7">The sequence shown here is derived from an EMBL/GenBank/DDBJ whole genome shotgun (WGS) entry which is preliminary data.</text>
</comment>
<keyword evidence="2 6" id="KW-0689">Ribosomal protein</keyword>
<dbReference type="NCBIfam" id="TIGR00166">
    <property type="entry name" value="S6"/>
    <property type="match status" value="1"/>
</dbReference>
<gene>
    <name evidence="6 7" type="primary">rpsF</name>
    <name evidence="7" type="ORF">CJD36_012820</name>
</gene>
<dbReference type="InterPro" id="IPR020814">
    <property type="entry name" value="Ribosomal_S6_plastid/chlpt"/>
</dbReference>
<dbReference type="GO" id="GO:1990904">
    <property type="term" value="C:ribonucleoprotein complex"/>
    <property type="evidence" value="ECO:0007669"/>
    <property type="project" value="UniProtKB-KW"/>
</dbReference>
<dbReference type="SUPFAM" id="SSF54995">
    <property type="entry name" value="Ribosomal protein S6"/>
    <property type="match status" value="1"/>
</dbReference>
<dbReference type="GO" id="GO:0003735">
    <property type="term" value="F:structural constituent of ribosome"/>
    <property type="evidence" value="ECO:0007669"/>
    <property type="project" value="InterPro"/>
</dbReference>
<evidence type="ECO:0000256" key="3">
    <source>
        <dbReference type="ARBA" id="ARBA00023274"/>
    </source>
</evidence>
<keyword evidence="6" id="KW-0699">rRNA-binding</keyword>
<comment type="function">
    <text evidence="4 6">Binds together with bS18 to 16S ribosomal RNA.</text>
</comment>
<sequence>MATENKLQDYELMLIFTPVLSEEEYKNAQKKFTDLIVTHGGELGELHPWGLRSLAYPIAKKTTGLYYVVEFKAPADLNAKLEIQMNRDESIMRHMVTRLDKYAVMYNGRKRNKAEETVSQN</sequence>
<accession>A0A2S7SW59</accession>
<dbReference type="AlphaFoldDB" id="A0A2S7SW59"/>
<evidence type="ECO:0000313" key="7">
    <source>
        <dbReference type="EMBL" id="PQJ10847.1"/>
    </source>
</evidence>
<keyword evidence="3 6" id="KW-0687">Ribonucleoprotein</keyword>
<proteinExistence type="inferred from homology"/>
<dbReference type="PANTHER" id="PTHR21011">
    <property type="entry name" value="MITOCHONDRIAL 28S RIBOSOMAL PROTEIN S6"/>
    <property type="match status" value="1"/>
</dbReference>
<dbReference type="CDD" id="cd00473">
    <property type="entry name" value="bS6"/>
    <property type="match status" value="1"/>
</dbReference>
<evidence type="ECO:0000256" key="1">
    <source>
        <dbReference type="ARBA" id="ARBA00009512"/>
    </source>
</evidence>
<dbReference type="Proteomes" id="UP000239872">
    <property type="component" value="Unassembled WGS sequence"/>
</dbReference>